<keyword evidence="5 8" id="KW-1133">Transmembrane helix</keyword>
<feature type="transmembrane region" description="Helical" evidence="8">
    <location>
        <begin position="75"/>
        <end position="101"/>
    </location>
</feature>
<evidence type="ECO:0000256" key="8">
    <source>
        <dbReference type="SAM" id="Phobius"/>
    </source>
</evidence>
<feature type="transmembrane region" description="Helical" evidence="8">
    <location>
        <begin position="360"/>
        <end position="381"/>
    </location>
</feature>
<protein>
    <submittedName>
        <fullName evidence="9">Purine-cytosine permease</fullName>
    </submittedName>
</protein>
<feature type="transmembrane region" description="Helical" evidence="8">
    <location>
        <begin position="149"/>
        <end position="168"/>
    </location>
</feature>
<evidence type="ECO:0000256" key="3">
    <source>
        <dbReference type="ARBA" id="ARBA00022448"/>
    </source>
</evidence>
<dbReference type="Pfam" id="PF02133">
    <property type="entry name" value="Transp_cyt_pur"/>
    <property type="match status" value="1"/>
</dbReference>
<evidence type="ECO:0000256" key="2">
    <source>
        <dbReference type="ARBA" id="ARBA00008974"/>
    </source>
</evidence>
<organism evidence="9 10">
    <name type="scientific">Agrococcus jejuensis</name>
    <dbReference type="NCBI Taxonomy" id="399736"/>
    <lineage>
        <taxon>Bacteria</taxon>
        <taxon>Bacillati</taxon>
        <taxon>Actinomycetota</taxon>
        <taxon>Actinomycetes</taxon>
        <taxon>Micrococcales</taxon>
        <taxon>Microbacteriaceae</taxon>
        <taxon>Agrococcus</taxon>
    </lineage>
</organism>
<feature type="transmembrane region" description="Helical" evidence="8">
    <location>
        <begin position="401"/>
        <end position="425"/>
    </location>
</feature>
<comment type="subcellular location">
    <subcellularLocation>
        <location evidence="1">Membrane</location>
        <topology evidence="1">Multi-pass membrane protein</topology>
    </subcellularLocation>
</comment>
<reference evidence="10" key="1">
    <citation type="submission" date="2016-10" db="EMBL/GenBank/DDBJ databases">
        <authorList>
            <person name="Varghese N."/>
            <person name="Submissions S."/>
        </authorList>
    </citation>
    <scope>NUCLEOTIDE SEQUENCE [LARGE SCALE GENOMIC DNA]</scope>
    <source>
        <strain evidence="10">DSM 22002</strain>
    </source>
</reference>
<feature type="transmembrane region" description="Helical" evidence="8">
    <location>
        <begin position="291"/>
        <end position="310"/>
    </location>
</feature>
<gene>
    <name evidence="9" type="ORF">SAMN04489720_0200</name>
</gene>
<proteinExistence type="inferred from homology"/>
<evidence type="ECO:0000256" key="7">
    <source>
        <dbReference type="PIRNR" id="PIRNR002744"/>
    </source>
</evidence>
<keyword evidence="4 8" id="KW-0812">Transmembrane</keyword>
<sequence length="476" mass="49162">MSDAARTTVTDAVGHVEARGIDVIPDDERHGRPRALFGIWAAANVLYLYLVYGGLLVMLGLGVVEALVVCLLGNLWWFGVGWLATSGPASGTPSVVILRAVFGVRGNLVFGSALGVAIGVFFAVLNITFATLATQSLLVLLGWQEAADAGVAILVGVSAVCTVLSIFGHATIERISPYLSIVVGACFVVLGAYAVGAADWSYAAPELGMGERVALWLLGFTIIASGPLSWAASADFSRYLPASSSRRAIVGWTALGGIVPSVLITAVGIALATTIDMTEPQASIAAVVPGWFHPVILAAIVVGTIANNVLTQYSNGLYAQSLAPRVPRWMAVAVVGGIGLVLSGWLLYGAPDFLETLGYLIELSVAVMGPLMAVYAADIWLRRGAFDGVALSDTSPGSRFWYSGGWHVAGAVAMVVATTVAVLMVNTTLYVGPISALLGGADLSSIVGPLLAAGIYLGLARGVRRASPAPALVNAR</sequence>
<dbReference type="GO" id="GO:0022857">
    <property type="term" value="F:transmembrane transporter activity"/>
    <property type="evidence" value="ECO:0007669"/>
    <property type="project" value="InterPro"/>
</dbReference>
<evidence type="ECO:0000313" key="9">
    <source>
        <dbReference type="EMBL" id="SDH14559.1"/>
    </source>
</evidence>
<dbReference type="EMBL" id="LT629695">
    <property type="protein sequence ID" value="SDH14559.1"/>
    <property type="molecule type" value="Genomic_DNA"/>
</dbReference>
<feature type="transmembrane region" description="Helical" evidence="8">
    <location>
        <begin position="437"/>
        <end position="459"/>
    </location>
</feature>
<dbReference type="AlphaFoldDB" id="A0A1G8A0V5"/>
<evidence type="ECO:0000313" key="10">
    <source>
        <dbReference type="Proteomes" id="UP000198822"/>
    </source>
</evidence>
<name>A0A1G8A0V5_9MICO</name>
<dbReference type="OrthoDB" id="9809167at2"/>
<feature type="transmembrane region" description="Helical" evidence="8">
    <location>
        <begin position="248"/>
        <end position="271"/>
    </location>
</feature>
<keyword evidence="3 7" id="KW-0813">Transport</keyword>
<feature type="transmembrane region" description="Helical" evidence="8">
    <location>
        <begin position="330"/>
        <end position="348"/>
    </location>
</feature>
<feature type="transmembrane region" description="Helical" evidence="8">
    <location>
        <begin position="215"/>
        <end position="236"/>
    </location>
</feature>
<dbReference type="RefSeq" id="WP_157674608.1">
    <property type="nucleotide sequence ID" value="NZ_LT629695.1"/>
</dbReference>
<comment type="similarity">
    <text evidence="2 7">Belongs to the purine-cytosine permease (2.A.39) family.</text>
</comment>
<keyword evidence="10" id="KW-1185">Reference proteome</keyword>
<dbReference type="PIRSF" id="PIRSF002744">
    <property type="entry name" value="Pur-cyt_permease"/>
    <property type="match status" value="1"/>
</dbReference>
<dbReference type="Proteomes" id="UP000198822">
    <property type="component" value="Chromosome I"/>
</dbReference>
<feature type="transmembrane region" description="Helical" evidence="8">
    <location>
        <begin position="39"/>
        <end position="63"/>
    </location>
</feature>
<evidence type="ECO:0000256" key="5">
    <source>
        <dbReference type="ARBA" id="ARBA00022989"/>
    </source>
</evidence>
<evidence type="ECO:0000256" key="6">
    <source>
        <dbReference type="ARBA" id="ARBA00023136"/>
    </source>
</evidence>
<feature type="transmembrane region" description="Helical" evidence="8">
    <location>
        <begin position="175"/>
        <end position="195"/>
    </location>
</feature>
<dbReference type="STRING" id="399736.SAMN04489720_0200"/>
<dbReference type="InterPro" id="IPR001248">
    <property type="entry name" value="Pur-cyt_permease"/>
</dbReference>
<dbReference type="InterPro" id="IPR026030">
    <property type="entry name" value="Pur-cyt_permease_Fcy2/21/22"/>
</dbReference>
<dbReference type="GO" id="GO:0005886">
    <property type="term" value="C:plasma membrane"/>
    <property type="evidence" value="ECO:0007669"/>
    <property type="project" value="TreeGrafter"/>
</dbReference>
<accession>A0A1G8A0V5</accession>
<keyword evidence="6 7" id="KW-0472">Membrane</keyword>
<evidence type="ECO:0000256" key="1">
    <source>
        <dbReference type="ARBA" id="ARBA00004141"/>
    </source>
</evidence>
<dbReference type="PANTHER" id="PTHR31806:SF1">
    <property type="entry name" value="PURINE-CYTOSINE PERMEASE FCY2-RELATED"/>
    <property type="match status" value="1"/>
</dbReference>
<dbReference type="PANTHER" id="PTHR31806">
    <property type="entry name" value="PURINE-CYTOSINE PERMEASE FCY2-RELATED"/>
    <property type="match status" value="1"/>
</dbReference>
<dbReference type="Gene3D" id="1.10.4160.10">
    <property type="entry name" value="Hydantoin permease"/>
    <property type="match status" value="1"/>
</dbReference>
<feature type="transmembrane region" description="Helical" evidence="8">
    <location>
        <begin position="108"/>
        <end position="129"/>
    </location>
</feature>
<evidence type="ECO:0000256" key="4">
    <source>
        <dbReference type="ARBA" id="ARBA00022692"/>
    </source>
</evidence>